<name>A0AAW2BGP0_9ROSI</name>
<evidence type="ECO:0000259" key="1">
    <source>
        <dbReference type="Pfam" id="PF10536"/>
    </source>
</evidence>
<reference evidence="2 3" key="1">
    <citation type="submission" date="2024-01" db="EMBL/GenBank/DDBJ databases">
        <title>A telomere-to-telomere, gap-free genome of sweet tea (Lithocarpus litseifolius).</title>
        <authorList>
            <person name="Zhou J."/>
        </authorList>
    </citation>
    <scope>NUCLEOTIDE SEQUENCE [LARGE SCALE GENOMIC DNA]</scope>
    <source>
        <strain evidence="2">Zhou-2022a</strain>
        <tissue evidence="2">Leaf</tissue>
    </source>
</reference>
<proteinExistence type="predicted"/>
<evidence type="ECO:0000313" key="3">
    <source>
        <dbReference type="Proteomes" id="UP001459277"/>
    </source>
</evidence>
<dbReference type="InterPro" id="IPR019557">
    <property type="entry name" value="AminoTfrase-like_pln_mobile"/>
</dbReference>
<evidence type="ECO:0000313" key="2">
    <source>
        <dbReference type="EMBL" id="KAK9985160.1"/>
    </source>
</evidence>
<feature type="domain" description="Aminotransferase-like plant mobile" evidence="1">
    <location>
        <begin position="55"/>
        <end position="146"/>
    </location>
</feature>
<dbReference type="Proteomes" id="UP001459277">
    <property type="component" value="Unassembled WGS sequence"/>
</dbReference>
<dbReference type="PANTHER" id="PTHR46033:SF8">
    <property type="entry name" value="PROTEIN MAINTENANCE OF MERISTEMS-LIKE"/>
    <property type="match status" value="1"/>
</dbReference>
<dbReference type="PANTHER" id="PTHR46033">
    <property type="entry name" value="PROTEIN MAIN-LIKE 2"/>
    <property type="match status" value="1"/>
</dbReference>
<dbReference type="InterPro" id="IPR044824">
    <property type="entry name" value="MAIN-like"/>
</dbReference>
<accession>A0AAW2BGP0</accession>
<dbReference type="Pfam" id="PF10536">
    <property type="entry name" value="PMD"/>
    <property type="match status" value="1"/>
</dbReference>
<protein>
    <recommendedName>
        <fullName evidence="1">Aminotransferase-like plant mobile domain-containing protein</fullName>
    </recommendedName>
</protein>
<sequence length="259" mass="29002">MDPHQQGPSIWDVLTRQDVHRSNLLWDAPLADERVPGVLTCRRQEKGLFEDGLLRVPNIDVDHALITALMERWRPETHSFHLPHGEMTITLQDMEVIMGVLVVGLLVVGFTRMNKWADLCAKLLGHRPPDREASVVGIGELSTHMSCDEASTPGTSPRSTCYQFGMKQGIPEDVDTSIELHKITLQGKQDKNWAEEHATHIAKWAAHATIANAPPFQGEMSYNDKYMVESQLRIMANCEPGSEIYIDCINSLQAVEELG</sequence>
<dbReference type="GO" id="GO:0010073">
    <property type="term" value="P:meristem maintenance"/>
    <property type="evidence" value="ECO:0007669"/>
    <property type="project" value="InterPro"/>
</dbReference>
<comment type="caution">
    <text evidence="2">The sequence shown here is derived from an EMBL/GenBank/DDBJ whole genome shotgun (WGS) entry which is preliminary data.</text>
</comment>
<gene>
    <name evidence="2" type="ORF">SO802_034685</name>
</gene>
<organism evidence="2 3">
    <name type="scientific">Lithocarpus litseifolius</name>
    <dbReference type="NCBI Taxonomy" id="425828"/>
    <lineage>
        <taxon>Eukaryota</taxon>
        <taxon>Viridiplantae</taxon>
        <taxon>Streptophyta</taxon>
        <taxon>Embryophyta</taxon>
        <taxon>Tracheophyta</taxon>
        <taxon>Spermatophyta</taxon>
        <taxon>Magnoliopsida</taxon>
        <taxon>eudicotyledons</taxon>
        <taxon>Gunneridae</taxon>
        <taxon>Pentapetalae</taxon>
        <taxon>rosids</taxon>
        <taxon>fabids</taxon>
        <taxon>Fagales</taxon>
        <taxon>Fagaceae</taxon>
        <taxon>Lithocarpus</taxon>
    </lineage>
</organism>
<keyword evidence="3" id="KW-1185">Reference proteome</keyword>
<dbReference type="EMBL" id="JAZDWU010000012">
    <property type="protein sequence ID" value="KAK9985160.1"/>
    <property type="molecule type" value="Genomic_DNA"/>
</dbReference>
<dbReference type="AlphaFoldDB" id="A0AAW2BGP0"/>